<reference evidence="1 2" key="1">
    <citation type="submission" date="2018-06" db="EMBL/GenBank/DDBJ databases">
        <title>A transcriptomic atlas of mushroom development highlights an independent origin of complex multicellularity.</title>
        <authorList>
            <consortium name="DOE Joint Genome Institute"/>
            <person name="Krizsan K."/>
            <person name="Almasi E."/>
            <person name="Merenyi Z."/>
            <person name="Sahu N."/>
            <person name="Viragh M."/>
            <person name="Koszo T."/>
            <person name="Mondo S."/>
            <person name="Kiss B."/>
            <person name="Balint B."/>
            <person name="Kues U."/>
            <person name="Barry K."/>
            <person name="Hegedus J.C."/>
            <person name="Henrissat B."/>
            <person name="Johnson J."/>
            <person name="Lipzen A."/>
            <person name="Ohm R."/>
            <person name="Nagy I."/>
            <person name="Pangilinan J."/>
            <person name="Yan J."/>
            <person name="Xiong Y."/>
            <person name="Grigoriev I.V."/>
            <person name="Hibbett D.S."/>
            <person name="Nagy L.G."/>
        </authorList>
    </citation>
    <scope>NUCLEOTIDE SEQUENCE [LARGE SCALE GENOMIC DNA]</scope>
    <source>
        <strain evidence="1 2">SZMC22713</strain>
    </source>
</reference>
<sequence length="181" mass="20546">MPKLLHSAIHNKFPSNLVFFCSSNTWHTLDLTAHGDNPGYIKTIWRFTTTLPSPTQFPLSTFVYQQRFPPAAFVPRLRAVAMHMSAKITALAPHVKFLATRQIALFLQHPSTLTANGLKHPKRRAKAPNLLAKRSNRRIRCDTAPKFPLFWFVKQSRQCLTASRARSEPSRRLILAPPGPQ</sequence>
<dbReference type="EMBL" id="ML170165">
    <property type="protein sequence ID" value="TDL24761.1"/>
    <property type="molecule type" value="Genomic_DNA"/>
</dbReference>
<evidence type="ECO:0000313" key="1">
    <source>
        <dbReference type="EMBL" id="TDL24761.1"/>
    </source>
</evidence>
<dbReference type="VEuPathDB" id="FungiDB:BD410DRAFT_785464"/>
<proteinExistence type="predicted"/>
<organism evidence="1 2">
    <name type="scientific">Rickenella mellea</name>
    <dbReference type="NCBI Taxonomy" id="50990"/>
    <lineage>
        <taxon>Eukaryota</taxon>
        <taxon>Fungi</taxon>
        <taxon>Dikarya</taxon>
        <taxon>Basidiomycota</taxon>
        <taxon>Agaricomycotina</taxon>
        <taxon>Agaricomycetes</taxon>
        <taxon>Hymenochaetales</taxon>
        <taxon>Rickenellaceae</taxon>
        <taxon>Rickenella</taxon>
    </lineage>
</organism>
<evidence type="ECO:0000313" key="2">
    <source>
        <dbReference type="Proteomes" id="UP000294933"/>
    </source>
</evidence>
<gene>
    <name evidence="1" type="ORF">BD410DRAFT_785464</name>
</gene>
<protein>
    <submittedName>
        <fullName evidence="1">Uncharacterized protein</fullName>
    </submittedName>
</protein>
<keyword evidence="2" id="KW-1185">Reference proteome</keyword>
<dbReference type="Proteomes" id="UP000294933">
    <property type="component" value="Unassembled WGS sequence"/>
</dbReference>
<accession>A0A4Y7QBV8</accession>
<name>A0A4Y7QBV8_9AGAM</name>
<dbReference type="AlphaFoldDB" id="A0A4Y7QBV8"/>